<evidence type="ECO:0000256" key="5">
    <source>
        <dbReference type="ARBA" id="ARBA00021843"/>
    </source>
</evidence>
<comment type="caution">
    <text evidence="14">The sequence shown here is derived from an EMBL/GenBank/DDBJ whole genome shotgun (WGS) entry which is preliminary data.</text>
</comment>
<dbReference type="Proteomes" id="UP001234343">
    <property type="component" value="Unassembled WGS sequence"/>
</dbReference>
<keyword evidence="7 11" id="KW-0963">Cytoplasm</keyword>
<evidence type="ECO:0000256" key="3">
    <source>
        <dbReference type="ARBA" id="ARBA00010088"/>
    </source>
</evidence>
<dbReference type="InterPro" id="IPR029058">
    <property type="entry name" value="AB_hydrolase_fold"/>
</dbReference>
<dbReference type="PIRSF" id="PIRSF006431">
    <property type="entry name" value="Pept_S33"/>
    <property type="match status" value="1"/>
</dbReference>
<dbReference type="InterPro" id="IPR000073">
    <property type="entry name" value="AB_hydrolase_1"/>
</dbReference>
<dbReference type="EMBL" id="JAUCBP010000010">
    <property type="protein sequence ID" value="MDM7861306.1"/>
    <property type="molecule type" value="Genomic_DNA"/>
</dbReference>
<evidence type="ECO:0000256" key="9">
    <source>
        <dbReference type="ARBA" id="ARBA00022801"/>
    </source>
</evidence>
<sequence length="322" mass="36345">MPNLYPPIHPYHTEMLDVGDGHHINLELSGNPKGTPALFIHGGPGAGLPGNYRRFFDPEKYLIIGFDQRGCGKSTPFAELQHNTTADLVKDIEQIRQHLGISTWLLFGGSWGSTLALVYAIQYTHTVLGLILRGTFLAREQDRDWFLCPNSGAANVFPEHYQKFAAYSGNATRADDICNQYYDVFNHADEMTQALALKAWYGWEERISRLILPQASTIEAHHFHAVKSLALLECHYLKNHCFIAENYILDNIDVIADLPGTIVHGRYDLICKSEAAFALHKKWHNSRLQIVPDAGHSTSEKGIMHALCKATDEFARFMRKRT</sequence>
<reference evidence="14 15" key="1">
    <citation type="submission" date="2023-06" db="EMBL/GenBank/DDBJ databases">
        <title>Alteromonas sp. ASW11-36 isolated from intertidal sand.</title>
        <authorList>
            <person name="Li Y."/>
        </authorList>
    </citation>
    <scope>NUCLEOTIDE SEQUENCE [LARGE SCALE GENOMIC DNA]</scope>
    <source>
        <strain evidence="14 15">ASW11-36</strain>
    </source>
</reference>
<dbReference type="PANTHER" id="PTHR43722">
    <property type="entry name" value="PROLINE IMINOPEPTIDASE"/>
    <property type="match status" value="1"/>
</dbReference>
<dbReference type="SUPFAM" id="SSF53474">
    <property type="entry name" value="alpha/beta-Hydrolases"/>
    <property type="match status" value="1"/>
</dbReference>
<dbReference type="NCBIfam" id="TIGR01249">
    <property type="entry name" value="pro_imino_pep_1"/>
    <property type="match status" value="1"/>
</dbReference>
<evidence type="ECO:0000256" key="11">
    <source>
        <dbReference type="PIRNR" id="PIRNR006431"/>
    </source>
</evidence>
<dbReference type="RefSeq" id="WP_289365747.1">
    <property type="nucleotide sequence ID" value="NZ_JAUCBP010000010.1"/>
</dbReference>
<accession>A0ABT7SYN7</accession>
<keyword evidence="9 11" id="KW-0378">Hydrolase</keyword>
<proteinExistence type="inferred from homology"/>
<evidence type="ECO:0000256" key="12">
    <source>
        <dbReference type="RuleBase" id="RU003421"/>
    </source>
</evidence>
<evidence type="ECO:0000256" key="4">
    <source>
        <dbReference type="ARBA" id="ARBA00012568"/>
    </source>
</evidence>
<comment type="subcellular location">
    <subcellularLocation>
        <location evidence="2 11">Cytoplasm</location>
    </subcellularLocation>
</comment>
<dbReference type="GO" id="GO:0004177">
    <property type="term" value="F:aminopeptidase activity"/>
    <property type="evidence" value="ECO:0007669"/>
    <property type="project" value="UniProtKB-KW"/>
</dbReference>
<dbReference type="InterPro" id="IPR002410">
    <property type="entry name" value="Peptidase_S33"/>
</dbReference>
<evidence type="ECO:0000256" key="10">
    <source>
        <dbReference type="ARBA" id="ARBA00029605"/>
    </source>
</evidence>
<keyword evidence="6 11" id="KW-0031">Aminopeptidase</keyword>
<feature type="domain" description="AB hydrolase-1" evidence="13">
    <location>
        <begin position="38"/>
        <end position="299"/>
    </location>
</feature>
<evidence type="ECO:0000256" key="8">
    <source>
        <dbReference type="ARBA" id="ARBA00022670"/>
    </source>
</evidence>
<dbReference type="Gene3D" id="3.40.50.1820">
    <property type="entry name" value="alpha/beta hydrolase"/>
    <property type="match status" value="1"/>
</dbReference>
<organism evidence="14 15">
    <name type="scientific">Alteromonas arenosi</name>
    <dbReference type="NCBI Taxonomy" id="3055817"/>
    <lineage>
        <taxon>Bacteria</taxon>
        <taxon>Pseudomonadati</taxon>
        <taxon>Pseudomonadota</taxon>
        <taxon>Gammaproteobacteria</taxon>
        <taxon>Alteromonadales</taxon>
        <taxon>Alteromonadaceae</taxon>
        <taxon>Alteromonas/Salinimonas group</taxon>
        <taxon>Alteromonas</taxon>
    </lineage>
</organism>
<keyword evidence="8 11" id="KW-0645">Protease</keyword>
<evidence type="ECO:0000313" key="14">
    <source>
        <dbReference type="EMBL" id="MDM7861306.1"/>
    </source>
</evidence>
<gene>
    <name evidence="14" type="primary">pip</name>
    <name evidence="14" type="ORF">QTP81_11935</name>
</gene>
<evidence type="ECO:0000313" key="15">
    <source>
        <dbReference type="Proteomes" id="UP001234343"/>
    </source>
</evidence>
<evidence type="ECO:0000259" key="13">
    <source>
        <dbReference type="Pfam" id="PF00561"/>
    </source>
</evidence>
<dbReference type="PRINTS" id="PR00793">
    <property type="entry name" value="PROAMNOPTASE"/>
</dbReference>
<keyword evidence="15" id="KW-1185">Reference proteome</keyword>
<comment type="catalytic activity">
    <reaction evidence="1 11 12">
        <text>Release of N-terminal proline from a peptide.</text>
        <dbReference type="EC" id="3.4.11.5"/>
    </reaction>
</comment>
<evidence type="ECO:0000256" key="6">
    <source>
        <dbReference type="ARBA" id="ARBA00022438"/>
    </source>
</evidence>
<dbReference type="Pfam" id="PF00561">
    <property type="entry name" value="Abhydrolase_1"/>
    <property type="match status" value="1"/>
</dbReference>
<dbReference type="EC" id="3.4.11.5" evidence="4 11"/>
<protein>
    <recommendedName>
        <fullName evidence="5 11">Proline iminopeptidase</fullName>
        <shortName evidence="11">PIP</shortName>
        <ecNumber evidence="4 11">3.4.11.5</ecNumber>
    </recommendedName>
    <alternativeName>
        <fullName evidence="10 11">Prolyl aminopeptidase</fullName>
    </alternativeName>
</protein>
<evidence type="ECO:0000256" key="1">
    <source>
        <dbReference type="ARBA" id="ARBA00001585"/>
    </source>
</evidence>
<evidence type="ECO:0000256" key="7">
    <source>
        <dbReference type="ARBA" id="ARBA00022490"/>
    </source>
</evidence>
<dbReference type="InterPro" id="IPR005944">
    <property type="entry name" value="Pro_iminopeptidase"/>
</dbReference>
<name>A0ABT7SYN7_9ALTE</name>
<evidence type="ECO:0000256" key="2">
    <source>
        <dbReference type="ARBA" id="ARBA00004496"/>
    </source>
</evidence>
<dbReference type="PANTHER" id="PTHR43722:SF1">
    <property type="entry name" value="PROLINE IMINOPEPTIDASE"/>
    <property type="match status" value="1"/>
</dbReference>
<comment type="similarity">
    <text evidence="3 11 12">Belongs to the peptidase S33 family.</text>
</comment>